<dbReference type="PROSITE" id="PS00039">
    <property type="entry name" value="DEAD_ATP_HELICASE"/>
    <property type="match status" value="1"/>
</dbReference>
<dbReference type="PANTHER" id="PTHR47959:SF1">
    <property type="entry name" value="ATP-DEPENDENT RNA HELICASE DBPA"/>
    <property type="match status" value="1"/>
</dbReference>
<evidence type="ECO:0000256" key="1">
    <source>
        <dbReference type="ARBA" id="ARBA00012552"/>
    </source>
</evidence>
<feature type="domain" description="Helicase ATP-binding" evidence="10">
    <location>
        <begin position="229"/>
        <end position="427"/>
    </location>
</feature>
<dbReference type="EMBL" id="OX365758">
    <property type="protein sequence ID" value="CAI4037378.1"/>
    <property type="molecule type" value="Genomic_DNA"/>
</dbReference>
<comment type="catalytic activity">
    <reaction evidence="7">
        <text>ATP + H2O = ADP + phosphate + H(+)</text>
        <dbReference type="Rhea" id="RHEA:13065"/>
        <dbReference type="ChEBI" id="CHEBI:15377"/>
        <dbReference type="ChEBI" id="CHEBI:15378"/>
        <dbReference type="ChEBI" id="CHEBI:30616"/>
        <dbReference type="ChEBI" id="CHEBI:43474"/>
        <dbReference type="ChEBI" id="CHEBI:456216"/>
        <dbReference type="EC" id="3.6.4.13"/>
    </reaction>
</comment>
<proteinExistence type="inferred from homology"/>
<dbReference type="SMART" id="SM00490">
    <property type="entry name" value="HELICc"/>
    <property type="match status" value="1"/>
</dbReference>
<dbReference type="CDD" id="cd18787">
    <property type="entry name" value="SF2_C_DEAD"/>
    <property type="match status" value="1"/>
</dbReference>
<feature type="region of interest" description="Disordered" evidence="9">
    <location>
        <begin position="105"/>
        <end position="128"/>
    </location>
</feature>
<gene>
    <name evidence="12" type="primary">SMKI02G2530</name>
    <name evidence="12" type="ORF">SMKI_02G2530</name>
</gene>
<dbReference type="GO" id="GO:0005524">
    <property type="term" value="F:ATP binding"/>
    <property type="evidence" value="ECO:0007669"/>
    <property type="project" value="UniProtKB-KW"/>
</dbReference>
<keyword evidence="13" id="KW-1185">Reference proteome</keyword>
<accession>A0AA35IUV7</accession>
<sequence>MEISIKRSCLFPLQTLPKTSWIDQPHIQVFTMSKKTSSQKKKTVTNSQEVIVDESKLNWKPVDIPDTLGDFGGFYGLEEIEGVDVKIVNGKVNFVAKSDAKAVKDITKKDDEDKQGPAENESDSSSASELLEFKNLDDIEEGELSAASYSSSSEDEQVEIENSELTDANEDVDEDVLKENVFNQDVNIDDISPVNLPEWTNLAPLSMTILQSLQSLNFLRPTEIQRKSIPVILQGKDVMGKASTGSGKTLAYGIPIIEQLITNFSQKNKKPISLIFTPTRELAHQVTDHLKKICEPVLAKSQYSILSLTGGLSIQKQQRLLKYDNSGQIVIATPGRFLELLEKDNTLIERFSKVDTLILDEADRLLQDGHFDEFEKIIKYLSMERRKNKEKISEGKNKIWQTLIFSATFSIDLFDKLSSSRQVNKKYKNSEDELNAVIQHLMSKIQFNSKPVIIDTNPESKVSSQIKESLIECPPLERDLYCYYFLTMFPGTTLIFCNAIDSVKKLTVYLNNLGIPAFQIHSSMTQKNRLKSLERFKQQSAKQNTINHSNPNSFQISTVLIASDVAARGLDIPGVQHVIHYHLPRSTDIYIHRSGRTARAGSEGVSAMICSPQESMGPLRKLRKTLAIKNSVSADLKTKSTNRKPIKWQNTVPLLPIETDILSQLKERSRLSGELADHEIASNSLRKDDNWLKKAADELGIDVDSDEDDISKSNSDTFLLKNKNRKMQKTIGKDKVKAMKAELNELLAVPIRKDRRQKYLTGGLVNLADNLVKKRGHNTIIGHEKINALETLKKKKKRNN</sequence>
<dbReference type="InterPro" id="IPR011545">
    <property type="entry name" value="DEAD/DEAH_box_helicase_dom"/>
</dbReference>
<keyword evidence="4 8" id="KW-0347">Helicase</keyword>
<dbReference type="InterPro" id="IPR050079">
    <property type="entry name" value="DEAD_box_RNA_helicase"/>
</dbReference>
<dbReference type="PROSITE" id="PS51192">
    <property type="entry name" value="HELICASE_ATP_BIND_1"/>
    <property type="match status" value="1"/>
</dbReference>
<evidence type="ECO:0000256" key="5">
    <source>
        <dbReference type="ARBA" id="ARBA00022840"/>
    </source>
</evidence>
<dbReference type="GO" id="GO:0003724">
    <property type="term" value="F:RNA helicase activity"/>
    <property type="evidence" value="ECO:0007669"/>
    <property type="project" value="UniProtKB-EC"/>
</dbReference>
<keyword evidence="5 8" id="KW-0067">ATP-binding</keyword>
<feature type="region of interest" description="Disordered" evidence="9">
    <location>
        <begin position="144"/>
        <end position="171"/>
    </location>
</feature>
<keyword evidence="2 8" id="KW-0547">Nucleotide-binding</keyword>
<protein>
    <recommendedName>
        <fullName evidence="1">RNA helicase</fullName>
        <ecNumber evidence="1">3.6.4.13</ecNumber>
    </recommendedName>
</protein>
<evidence type="ECO:0000256" key="7">
    <source>
        <dbReference type="ARBA" id="ARBA00047984"/>
    </source>
</evidence>
<dbReference type="AlphaFoldDB" id="A0AA35IUV7"/>
<evidence type="ECO:0000259" key="10">
    <source>
        <dbReference type="PROSITE" id="PS51192"/>
    </source>
</evidence>
<dbReference type="RefSeq" id="XP_056080495.1">
    <property type="nucleotide sequence ID" value="XM_056223942.1"/>
</dbReference>
<keyword evidence="6" id="KW-0694">RNA-binding</keyword>
<dbReference type="SUPFAM" id="SSF52540">
    <property type="entry name" value="P-loop containing nucleoside triphosphate hydrolases"/>
    <property type="match status" value="1"/>
</dbReference>
<dbReference type="CDD" id="cd17946">
    <property type="entry name" value="DEADc_DDX24"/>
    <property type="match status" value="1"/>
</dbReference>
<dbReference type="InterPro" id="IPR014001">
    <property type="entry name" value="Helicase_ATP-bd"/>
</dbReference>
<dbReference type="InterPro" id="IPR000629">
    <property type="entry name" value="RNA-helicase_DEAD-box_CS"/>
</dbReference>
<evidence type="ECO:0000259" key="11">
    <source>
        <dbReference type="PROSITE" id="PS51194"/>
    </source>
</evidence>
<dbReference type="Pfam" id="PF00271">
    <property type="entry name" value="Helicase_C"/>
    <property type="match status" value="1"/>
</dbReference>
<dbReference type="SMART" id="SM00487">
    <property type="entry name" value="DEXDc"/>
    <property type="match status" value="1"/>
</dbReference>
<dbReference type="Gene3D" id="3.40.50.300">
    <property type="entry name" value="P-loop containing nucleotide triphosphate hydrolases"/>
    <property type="match status" value="2"/>
</dbReference>
<evidence type="ECO:0000256" key="2">
    <source>
        <dbReference type="ARBA" id="ARBA00022741"/>
    </source>
</evidence>
<feature type="compositionally biased region" description="Basic and acidic residues" evidence="9">
    <location>
        <begin position="105"/>
        <end position="116"/>
    </location>
</feature>
<evidence type="ECO:0000256" key="3">
    <source>
        <dbReference type="ARBA" id="ARBA00022801"/>
    </source>
</evidence>
<name>A0AA35IUV7_SACMI</name>
<evidence type="ECO:0000256" key="9">
    <source>
        <dbReference type="SAM" id="MobiDB-lite"/>
    </source>
</evidence>
<evidence type="ECO:0000256" key="4">
    <source>
        <dbReference type="ARBA" id="ARBA00022806"/>
    </source>
</evidence>
<dbReference type="InterPro" id="IPR027417">
    <property type="entry name" value="P-loop_NTPase"/>
</dbReference>
<evidence type="ECO:0000313" key="12">
    <source>
        <dbReference type="EMBL" id="CAI4037378.1"/>
    </source>
</evidence>
<evidence type="ECO:0000313" key="13">
    <source>
        <dbReference type="Proteomes" id="UP001161438"/>
    </source>
</evidence>
<feature type="compositionally biased region" description="Acidic residues" evidence="9">
    <location>
        <begin position="153"/>
        <end position="171"/>
    </location>
</feature>
<dbReference type="PANTHER" id="PTHR47959">
    <property type="entry name" value="ATP-DEPENDENT RNA HELICASE RHLE-RELATED"/>
    <property type="match status" value="1"/>
</dbReference>
<dbReference type="GO" id="GO:0016787">
    <property type="term" value="F:hydrolase activity"/>
    <property type="evidence" value="ECO:0007669"/>
    <property type="project" value="UniProtKB-KW"/>
</dbReference>
<evidence type="ECO:0000256" key="6">
    <source>
        <dbReference type="ARBA" id="ARBA00022884"/>
    </source>
</evidence>
<dbReference type="EC" id="3.6.4.13" evidence="1"/>
<dbReference type="GO" id="GO:0003723">
    <property type="term" value="F:RNA binding"/>
    <property type="evidence" value="ECO:0007669"/>
    <property type="project" value="UniProtKB-KW"/>
</dbReference>
<evidence type="ECO:0000256" key="8">
    <source>
        <dbReference type="RuleBase" id="RU000492"/>
    </source>
</evidence>
<reference evidence="12" key="1">
    <citation type="submission" date="2022-10" db="EMBL/GenBank/DDBJ databases">
        <authorList>
            <person name="Byrne P K."/>
        </authorList>
    </citation>
    <scope>NUCLEOTIDE SEQUENCE</scope>
    <source>
        <strain evidence="12">IFO1815</strain>
    </source>
</reference>
<dbReference type="Pfam" id="PF00270">
    <property type="entry name" value="DEAD"/>
    <property type="match status" value="1"/>
</dbReference>
<dbReference type="Proteomes" id="UP001161438">
    <property type="component" value="Chromosome 2"/>
</dbReference>
<feature type="domain" description="Helicase C-terminal" evidence="11">
    <location>
        <begin position="479"/>
        <end position="644"/>
    </location>
</feature>
<organism evidence="12 13">
    <name type="scientific">Saccharomyces mikatae IFO 1815</name>
    <dbReference type="NCBI Taxonomy" id="226126"/>
    <lineage>
        <taxon>Eukaryota</taxon>
        <taxon>Fungi</taxon>
        <taxon>Dikarya</taxon>
        <taxon>Ascomycota</taxon>
        <taxon>Saccharomycotina</taxon>
        <taxon>Saccharomycetes</taxon>
        <taxon>Saccharomycetales</taxon>
        <taxon>Saccharomycetaceae</taxon>
        <taxon>Saccharomyces</taxon>
    </lineage>
</organism>
<keyword evidence="3 8" id="KW-0378">Hydrolase</keyword>
<dbReference type="InterPro" id="IPR001650">
    <property type="entry name" value="Helicase_C-like"/>
</dbReference>
<dbReference type="GeneID" id="80916591"/>
<dbReference type="GO" id="GO:0006364">
    <property type="term" value="P:rRNA processing"/>
    <property type="evidence" value="ECO:0007669"/>
    <property type="project" value="UniProtKB-ARBA"/>
</dbReference>
<dbReference type="PROSITE" id="PS51194">
    <property type="entry name" value="HELICASE_CTER"/>
    <property type="match status" value="1"/>
</dbReference>
<dbReference type="GO" id="GO:0005829">
    <property type="term" value="C:cytosol"/>
    <property type="evidence" value="ECO:0007669"/>
    <property type="project" value="TreeGrafter"/>
</dbReference>
<comment type="similarity">
    <text evidence="8">Belongs to the DEAD box helicase family.</text>
</comment>